<name>A0A815XND3_9BILA</name>
<gene>
    <name evidence="2" type="ORF">JXQ802_LOCUS44266</name>
    <name evidence="1" type="ORF">PYM288_LOCUS28890</name>
</gene>
<comment type="caution">
    <text evidence="2">The sequence shown here is derived from an EMBL/GenBank/DDBJ whole genome shotgun (WGS) entry which is preliminary data.</text>
</comment>
<keyword evidence="3" id="KW-1185">Reference proteome</keyword>
<dbReference type="Proteomes" id="UP000663870">
    <property type="component" value="Unassembled WGS sequence"/>
</dbReference>
<reference evidence="2" key="1">
    <citation type="submission" date="2021-02" db="EMBL/GenBank/DDBJ databases">
        <authorList>
            <person name="Nowell W R."/>
        </authorList>
    </citation>
    <scope>NUCLEOTIDE SEQUENCE</scope>
</reference>
<evidence type="ECO:0000313" key="2">
    <source>
        <dbReference type="EMBL" id="CAF1559752.1"/>
    </source>
</evidence>
<dbReference type="Proteomes" id="UP000663854">
    <property type="component" value="Unassembled WGS sequence"/>
</dbReference>
<dbReference type="AlphaFoldDB" id="A0A815XND3"/>
<protein>
    <submittedName>
        <fullName evidence="2">Uncharacterized protein</fullName>
    </submittedName>
</protein>
<evidence type="ECO:0000313" key="1">
    <source>
        <dbReference type="EMBL" id="CAF1281170.1"/>
    </source>
</evidence>
<dbReference type="EMBL" id="CAJNOH010002221">
    <property type="protein sequence ID" value="CAF1281170.1"/>
    <property type="molecule type" value="Genomic_DNA"/>
</dbReference>
<sequence length="100" mass="11762">MINRNSKIKFIDIIDGMHTCGIELESVSYNEWKMKMKRFNDQKNPLESVSEFFSKSAFSERSLISADQFYGAVCALDFPSFDKDYICKWLSFIMHNIVRK</sequence>
<dbReference type="EMBL" id="CAJNOL010003362">
    <property type="protein sequence ID" value="CAF1559752.1"/>
    <property type="molecule type" value="Genomic_DNA"/>
</dbReference>
<evidence type="ECO:0000313" key="3">
    <source>
        <dbReference type="Proteomes" id="UP000663870"/>
    </source>
</evidence>
<proteinExistence type="predicted"/>
<accession>A0A815XND3</accession>
<organism evidence="2 3">
    <name type="scientific">Rotaria sordida</name>
    <dbReference type="NCBI Taxonomy" id="392033"/>
    <lineage>
        <taxon>Eukaryota</taxon>
        <taxon>Metazoa</taxon>
        <taxon>Spiralia</taxon>
        <taxon>Gnathifera</taxon>
        <taxon>Rotifera</taxon>
        <taxon>Eurotatoria</taxon>
        <taxon>Bdelloidea</taxon>
        <taxon>Philodinida</taxon>
        <taxon>Philodinidae</taxon>
        <taxon>Rotaria</taxon>
    </lineage>
</organism>